<comment type="similarity">
    <text evidence="2 9">Belongs to the ABC-2 integral membrane protein family.</text>
</comment>
<dbReference type="GO" id="GO:0005886">
    <property type="term" value="C:plasma membrane"/>
    <property type="evidence" value="ECO:0007669"/>
    <property type="project" value="UniProtKB-SubCell"/>
</dbReference>
<feature type="transmembrane region" description="Helical" evidence="9">
    <location>
        <begin position="79"/>
        <end position="98"/>
    </location>
</feature>
<keyword evidence="7 9" id="KW-1133">Transmembrane helix</keyword>
<evidence type="ECO:0000256" key="8">
    <source>
        <dbReference type="ARBA" id="ARBA00023136"/>
    </source>
</evidence>
<feature type="domain" description="ABC transmembrane type-2" evidence="10">
    <location>
        <begin position="35"/>
        <end position="254"/>
    </location>
</feature>
<keyword evidence="5" id="KW-0997">Cell inner membrane</keyword>
<comment type="caution">
    <text evidence="9">Lacks conserved residue(s) required for the propagation of feature annotation.</text>
</comment>
<dbReference type="Pfam" id="PF01061">
    <property type="entry name" value="ABC2_membrane"/>
    <property type="match status" value="1"/>
</dbReference>
<dbReference type="InterPro" id="IPR013525">
    <property type="entry name" value="ABC2_TM"/>
</dbReference>
<dbReference type="PANTHER" id="PTHR30413:SF8">
    <property type="entry name" value="TRANSPORT PERMEASE PROTEIN"/>
    <property type="match status" value="1"/>
</dbReference>
<evidence type="ECO:0000259" key="10">
    <source>
        <dbReference type="PROSITE" id="PS51012"/>
    </source>
</evidence>
<evidence type="ECO:0000256" key="5">
    <source>
        <dbReference type="ARBA" id="ARBA00022519"/>
    </source>
</evidence>
<keyword evidence="8 9" id="KW-0472">Membrane</keyword>
<dbReference type="PANTHER" id="PTHR30413">
    <property type="entry name" value="INNER MEMBRANE TRANSPORT PERMEASE"/>
    <property type="match status" value="1"/>
</dbReference>
<organism evidence="11 12">
    <name type="scientific">Clostridium segne</name>
    <dbReference type="NCBI Taxonomy" id="2763038"/>
    <lineage>
        <taxon>Bacteria</taxon>
        <taxon>Bacillati</taxon>
        <taxon>Bacillota</taxon>
        <taxon>Clostridia</taxon>
        <taxon>Eubacteriales</taxon>
        <taxon>Clostridiaceae</taxon>
        <taxon>Clostridium</taxon>
    </lineage>
</organism>
<keyword evidence="4 9" id="KW-1003">Cell membrane</keyword>
<evidence type="ECO:0000313" key="12">
    <source>
        <dbReference type="Proteomes" id="UP000653904"/>
    </source>
</evidence>
<feature type="transmembrane region" description="Helical" evidence="9">
    <location>
        <begin position="138"/>
        <end position="163"/>
    </location>
</feature>
<evidence type="ECO:0000313" key="11">
    <source>
        <dbReference type="EMBL" id="MBC5656955.1"/>
    </source>
</evidence>
<comment type="subcellular location">
    <subcellularLocation>
        <location evidence="1">Cell inner membrane</location>
        <topology evidence="1">Multi-pass membrane protein</topology>
    </subcellularLocation>
    <subcellularLocation>
        <location evidence="9">Cell membrane</location>
        <topology evidence="9">Multi-pass membrane protein</topology>
    </subcellularLocation>
</comment>
<evidence type="ECO:0000256" key="1">
    <source>
        <dbReference type="ARBA" id="ARBA00004429"/>
    </source>
</evidence>
<dbReference type="EMBL" id="JACOOW010000008">
    <property type="protein sequence ID" value="MBC5656955.1"/>
    <property type="molecule type" value="Genomic_DNA"/>
</dbReference>
<dbReference type="GO" id="GO:0140359">
    <property type="term" value="F:ABC-type transporter activity"/>
    <property type="evidence" value="ECO:0007669"/>
    <property type="project" value="InterPro"/>
</dbReference>
<accession>A0AAW3X6K6</accession>
<evidence type="ECO:0000256" key="6">
    <source>
        <dbReference type="ARBA" id="ARBA00022692"/>
    </source>
</evidence>
<feature type="transmembrane region" description="Helical" evidence="9">
    <location>
        <begin position="232"/>
        <end position="251"/>
    </location>
</feature>
<keyword evidence="3 9" id="KW-0813">Transport</keyword>
<comment type="caution">
    <text evidence="11">The sequence shown here is derived from an EMBL/GenBank/DDBJ whole genome shotgun (WGS) entry which is preliminary data.</text>
</comment>
<protein>
    <recommendedName>
        <fullName evidence="9">Transport permease protein</fullName>
    </recommendedName>
</protein>
<proteinExistence type="inferred from homology"/>
<evidence type="ECO:0000256" key="4">
    <source>
        <dbReference type="ARBA" id="ARBA00022475"/>
    </source>
</evidence>
<evidence type="ECO:0000256" key="9">
    <source>
        <dbReference type="RuleBase" id="RU361157"/>
    </source>
</evidence>
<dbReference type="Proteomes" id="UP000653904">
    <property type="component" value="Unassembled WGS sequence"/>
</dbReference>
<reference evidence="11 12" key="1">
    <citation type="submission" date="2020-08" db="EMBL/GenBank/DDBJ databases">
        <title>Genome public.</title>
        <authorList>
            <person name="Liu C."/>
            <person name="Sun Q."/>
        </authorList>
    </citation>
    <scope>NUCLEOTIDE SEQUENCE [LARGE SCALE GENOMIC DNA]</scope>
    <source>
        <strain evidence="11 12">BX14</strain>
    </source>
</reference>
<evidence type="ECO:0000256" key="7">
    <source>
        <dbReference type="ARBA" id="ARBA00022989"/>
    </source>
</evidence>
<keyword evidence="12" id="KW-1185">Reference proteome</keyword>
<feature type="transmembrane region" description="Helical" evidence="9">
    <location>
        <begin position="110"/>
        <end position="132"/>
    </location>
</feature>
<dbReference type="AlphaFoldDB" id="A0AAW3X6K6"/>
<feature type="transmembrane region" description="Helical" evidence="9">
    <location>
        <begin position="34"/>
        <end position="59"/>
    </location>
</feature>
<dbReference type="GO" id="GO:0015920">
    <property type="term" value="P:lipopolysaccharide transport"/>
    <property type="evidence" value="ECO:0007669"/>
    <property type="project" value="TreeGrafter"/>
</dbReference>
<evidence type="ECO:0000256" key="2">
    <source>
        <dbReference type="ARBA" id="ARBA00007783"/>
    </source>
</evidence>
<sequence length="262" mass="30846">MRAWIDRINVFMKYKDLLIQLVSRDIKLKYRRSFLGYLWSVLNPLFVMIIMTIVFSTMFSRNIENFPVYLFTGKMLFDFMSTSTNQAMTSVTGNAALLKKTYVPKYIFTLSKVTSCMVDLLFSFGALFIVMLATRAHIYWTFFLFPIVVIQIYIFCCGLGFFLAEFNVFFRDVQYIYQAIITAWMYLTPIFYPVESLPGSVAFIVKGLNPLYYYVAQFRDLVYYGRFPGPRVFWGGWLIAFVMLVLGVLMFKRKQDDFILYI</sequence>
<name>A0AAW3X6K6_9CLOT</name>
<evidence type="ECO:0000256" key="3">
    <source>
        <dbReference type="ARBA" id="ARBA00022448"/>
    </source>
</evidence>
<keyword evidence="6 9" id="KW-0812">Transmembrane</keyword>
<dbReference type="PROSITE" id="PS51012">
    <property type="entry name" value="ABC_TM2"/>
    <property type="match status" value="1"/>
</dbReference>
<gene>
    <name evidence="11" type="ORF">H8S19_07730</name>
</gene>
<dbReference type="InterPro" id="IPR047817">
    <property type="entry name" value="ABC2_TM_bact-type"/>
</dbReference>